<evidence type="ECO:0000256" key="1">
    <source>
        <dbReference type="ARBA" id="ARBA00022448"/>
    </source>
</evidence>
<evidence type="ECO:0000313" key="5">
    <source>
        <dbReference type="EMBL" id="PWV58618.1"/>
    </source>
</evidence>
<sequence length="251" mass="28264">MRLSIDIDVRLQSRERVFLLNVKFDSIDDRLVIFGPSGAGKSVTIQAIAGLIQPTRGRIELGGRVLFDSAAGINLPARERRVGYLFQDYALFPHLNVVENVGYALRRWPWPLGVAERKRIEDMLKLFGLQGLANSHPRELSGGQRQRVALARALLREPDVLLLDEPFAAMDILLRGRMRQELTDIQGRFGVPMVVITHDLEDVQALADTLVVYDLGQVARTIPCAEWRRREGEVRARELIAEVCAGQYAEL</sequence>
<reference evidence="5 6" key="1">
    <citation type="submission" date="2018-05" db="EMBL/GenBank/DDBJ databases">
        <title>Genomic Encyclopedia of Type Strains, Phase IV (KMG-IV): sequencing the most valuable type-strain genomes for metagenomic binning, comparative biology and taxonomic classification.</title>
        <authorList>
            <person name="Goeker M."/>
        </authorList>
    </citation>
    <scope>NUCLEOTIDE SEQUENCE [LARGE SCALE GENOMIC DNA]</scope>
    <source>
        <strain evidence="5 6">DSM 23606</strain>
    </source>
</reference>
<dbReference type="InterPro" id="IPR050093">
    <property type="entry name" value="ABC_SmlMolc_Importer"/>
</dbReference>
<dbReference type="RefSeq" id="WP_110020424.1">
    <property type="nucleotide sequence ID" value="NZ_QGTJ01000015.1"/>
</dbReference>
<gene>
    <name evidence="5" type="ORF">C7443_11546</name>
</gene>
<keyword evidence="2" id="KW-0547">Nucleotide-binding</keyword>
<dbReference type="Pfam" id="PF00005">
    <property type="entry name" value="ABC_tran"/>
    <property type="match status" value="1"/>
</dbReference>
<dbReference type="Gene3D" id="3.40.50.300">
    <property type="entry name" value="P-loop containing nucleotide triphosphate hydrolases"/>
    <property type="match status" value="1"/>
</dbReference>
<dbReference type="AlphaFoldDB" id="A0A317MPV4"/>
<dbReference type="SMART" id="SM00382">
    <property type="entry name" value="AAA"/>
    <property type="match status" value="1"/>
</dbReference>
<dbReference type="SUPFAM" id="SSF52540">
    <property type="entry name" value="P-loop containing nucleoside triphosphate hydrolases"/>
    <property type="match status" value="1"/>
</dbReference>
<keyword evidence="1" id="KW-0813">Transport</keyword>
<dbReference type="PANTHER" id="PTHR42781">
    <property type="entry name" value="SPERMIDINE/PUTRESCINE IMPORT ATP-BINDING PROTEIN POTA"/>
    <property type="match status" value="1"/>
</dbReference>
<name>A0A317MPV4_9GAMM</name>
<evidence type="ECO:0000256" key="2">
    <source>
        <dbReference type="ARBA" id="ARBA00022741"/>
    </source>
</evidence>
<dbReference type="InterPro" id="IPR027417">
    <property type="entry name" value="P-loop_NTPase"/>
</dbReference>
<keyword evidence="6" id="KW-1185">Reference proteome</keyword>
<protein>
    <submittedName>
        <fullName evidence="5">Molybdate transport system ATP-binding protein</fullName>
    </submittedName>
</protein>
<dbReference type="PROSITE" id="PS00211">
    <property type="entry name" value="ABC_TRANSPORTER_1"/>
    <property type="match status" value="1"/>
</dbReference>
<comment type="caution">
    <text evidence="5">The sequence shown here is derived from an EMBL/GenBank/DDBJ whole genome shotgun (WGS) entry which is preliminary data.</text>
</comment>
<dbReference type="InterPro" id="IPR003593">
    <property type="entry name" value="AAA+_ATPase"/>
</dbReference>
<evidence type="ECO:0000256" key="3">
    <source>
        <dbReference type="ARBA" id="ARBA00022840"/>
    </source>
</evidence>
<evidence type="ECO:0000259" key="4">
    <source>
        <dbReference type="PROSITE" id="PS50893"/>
    </source>
</evidence>
<dbReference type="Proteomes" id="UP000246569">
    <property type="component" value="Unassembled WGS sequence"/>
</dbReference>
<dbReference type="InterPro" id="IPR003439">
    <property type="entry name" value="ABC_transporter-like_ATP-bd"/>
</dbReference>
<dbReference type="GO" id="GO:0016887">
    <property type="term" value="F:ATP hydrolysis activity"/>
    <property type="evidence" value="ECO:0007669"/>
    <property type="project" value="InterPro"/>
</dbReference>
<keyword evidence="3 5" id="KW-0067">ATP-binding</keyword>
<dbReference type="EMBL" id="QGTJ01000015">
    <property type="protein sequence ID" value="PWV58618.1"/>
    <property type="molecule type" value="Genomic_DNA"/>
</dbReference>
<dbReference type="InterPro" id="IPR017871">
    <property type="entry name" value="ABC_transporter-like_CS"/>
</dbReference>
<feature type="domain" description="ABC transporter" evidence="4">
    <location>
        <begin position="4"/>
        <end position="240"/>
    </location>
</feature>
<accession>A0A317MPV4</accession>
<dbReference type="PROSITE" id="PS50893">
    <property type="entry name" value="ABC_TRANSPORTER_2"/>
    <property type="match status" value="1"/>
</dbReference>
<dbReference type="PANTHER" id="PTHR42781:SF4">
    <property type="entry name" value="SPERMIDINE_PUTRESCINE IMPORT ATP-BINDING PROTEIN POTA"/>
    <property type="match status" value="1"/>
</dbReference>
<dbReference type="OrthoDB" id="9802264at2"/>
<organism evidence="5 6">
    <name type="scientific">Plasticicumulans acidivorans</name>
    <dbReference type="NCBI Taxonomy" id="886464"/>
    <lineage>
        <taxon>Bacteria</taxon>
        <taxon>Pseudomonadati</taxon>
        <taxon>Pseudomonadota</taxon>
        <taxon>Gammaproteobacteria</taxon>
        <taxon>Candidatus Competibacteraceae</taxon>
        <taxon>Plasticicumulans</taxon>
    </lineage>
</organism>
<dbReference type="GO" id="GO:0005524">
    <property type="term" value="F:ATP binding"/>
    <property type="evidence" value="ECO:0007669"/>
    <property type="project" value="UniProtKB-KW"/>
</dbReference>
<proteinExistence type="predicted"/>
<evidence type="ECO:0000313" key="6">
    <source>
        <dbReference type="Proteomes" id="UP000246569"/>
    </source>
</evidence>